<evidence type="ECO:0000313" key="3">
    <source>
        <dbReference type="Proteomes" id="UP001153709"/>
    </source>
</evidence>
<protein>
    <submittedName>
        <fullName evidence="2">Uncharacterized protein</fullName>
    </submittedName>
</protein>
<evidence type="ECO:0000313" key="2">
    <source>
        <dbReference type="EMBL" id="CAH1226094.1"/>
    </source>
</evidence>
<keyword evidence="1" id="KW-0812">Transmembrane</keyword>
<name>A0A9P0GU92_DIABA</name>
<dbReference type="Proteomes" id="UP001153709">
    <property type="component" value="Unassembled WGS sequence"/>
</dbReference>
<organism evidence="2 3">
    <name type="scientific">Diabrotica balteata</name>
    <name type="common">Banded cucumber beetle</name>
    <dbReference type="NCBI Taxonomy" id="107213"/>
    <lineage>
        <taxon>Eukaryota</taxon>
        <taxon>Metazoa</taxon>
        <taxon>Ecdysozoa</taxon>
        <taxon>Arthropoda</taxon>
        <taxon>Hexapoda</taxon>
        <taxon>Insecta</taxon>
        <taxon>Pterygota</taxon>
        <taxon>Neoptera</taxon>
        <taxon>Endopterygota</taxon>
        <taxon>Coleoptera</taxon>
        <taxon>Polyphaga</taxon>
        <taxon>Cucujiformia</taxon>
        <taxon>Chrysomeloidea</taxon>
        <taxon>Chrysomelidae</taxon>
        <taxon>Galerucinae</taxon>
        <taxon>Diabroticina</taxon>
        <taxon>Diabroticites</taxon>
        <taxon>Diabrotica</taxon>
    </lineage>
</organism>
<keyword evidence="1" id="KW-1133">Transmembrane helix</keyword>
<dbReference type="OrthoDB" id="25826at2759"/>
<keyword evidence="3" id="KW-1185">Reference proteome</keyword>
<evidence type="ECO:0000256" key="1">
    <source>
        <dbReference type="SAM" id="Phobius"/>
    </source>
</evidence>
<sequence>MIRSTVDSTLNVIFIYLLQYLIVSHNILLLFPWVF</sequence>
<dbReference type="EMBL" id="CAKJVB030000038">
    <property type="protein sequence ID" value="CAH1226094.1"/>
    <property type="molecule type" value="Genomic_DNA"/>
</dbReference>
<gene>
    <name evidence="2" type="ORF">DIABBA_LOCUS115</name>
</gene>
<reference evidence="2" key="1">
    <citation type="submission" date="2022-01" db="EMBL/GenBank/DDBJ databases">
        <authorList>
            <person name="King R."/>
        </authorList>
    </citation>
    <scope>NUCLEOTIDE SEQUENCE</scope>
</reference>
<feature type="transmembrane region" description="Helical" evidence="1">
    <location>
        <begin position="12"/>
        <end position="34"/>
    </location>
</feature>
<accession>A0A9P0GU92</accession>
<comment type="caution">
    <text evidence="2">The sequence shown here is derived from an EMBL/GenBank/DDBJ whole genome shotgun (WGS) entry which is preliminary data.</text>
</comment>
<proteinExistence type="predicted"/>
<keyword evidence="1" id="KW-0472">Membrane</keyword>
<dbReference type="AlphaFoldDB" id="A0A9P0GU92"/>